<evidence type="ECO:0000256" key="9">
    <source>
        <dbReference type="ARBA" id="ARBA00023136"/>
    </source>
</evidence>
<dbReference type="PROSITE" id="PS00236">
    <property type="entry name" value="NEUROTR_ION_CHANNEL"/>
    <property type="match status" value="1"/>
</dbReference>
<organism evidence="13 14">
    <name type="scientific">Bursaphelenchus okinawaensis</name>
    <dbReference type="NCBI Taxonomy" id="465554"/>
    <lineage>
        <taxon>Eukaryota</taxon>
        <taxon>Metazoa</taxon>
        <taxon>Ecdysozoa</taxon>
        <taxon>Nematoda</taxon>
        <taxon>Chromadorea</taxon>
        <taxon>Rhabditida</taxon>
        <taxon>Tylenchina</taxon>
        <taxon>Tylenchomorpha</taxon>
        <taxon>Aphelenchoidea</taxon>
        <taxon>Aphelenchoididae</taxon>
        <taxon>Bursaphelenchus</taxon>
    </lineage>
</organism>
<evidence type="ECO:0000313" key="14">
    <source>
        <dbReference type="Proteomes" id="UP000614601"/>
    </source>
</evidence>
<evidence type="ECO:0000256" key="4">
    <source>
        <dbReference type="ARBA" id="ARBA00022475"/>
    </source>
</evidence>
<dbReference type="NCBIfam" id="TIGR00860">
    <property type="entry name" value="LIC"/>
    <property type="match status" value="1"/>
</dbReference>
<keyword evidence="9 11" id="KW-0472">Membrane</keyword>
<evidence type="ECO:0000256" key="8">
    <source>
        <dbReference type="ARBA" id="ARBA00023065"/>
    </source>
</evidence>
<dbReference type="FunFam" id="2.70.170.10:FF:000038">
    <property type="entry name" value="Glutamate-gated chloride channel alpha"/>
    <property type="match status" value="1"/>
</dbReference>
<dbReference type="InterPro" id="IPR006202">
    <property type="entry name" value="Neur_chan_lig-bd"/>
</dbReference>
<dbReference type="GO" id="GO:0004888">
    <property type="term" value="F:transmembrane signaling receptor activity"/>
    <property type="evidence" value="ECO:0007669"/>
    <property type="project" value="InterPro"/>
</dbReference>
<evidence type="ECO:0000256" key="6">
    <source>
        <dbReference type="ARBA" id="ARBA00022729"/>
    </source>
</evidence>
<dbReference type="OrthoDB" id="442503at2759"/>
<feature type="domain" description="Ig-like" evidence="12">
    <location>
        <begin position="157"/>
        <end position="266"/>
    </location>
</feature>
<keyword evidence="4" id="KW-1003">Cell membrane</keyword>
<evidence type="ECO:0000256" key="1">
    <source>
        <dbReference type="ARBA" id="ARBA00004141"/>
    </source>
</evidence>
<keyword evidence="3 11" id="KW-0813">Transport</keyword>
<dbReference type="Proteomes" id="UP000614601">
    <property type="component" value="Unassembled WGS sequence"/>
</dbReference>
<keyword evidence="7 11" id="KW-1133">Transmembrane helix</keyword>
<evidence type="ECO:0000256" key="5">
    <source>
        <dbReference type="ARBA" id="ARBA00022692"/>
    </source>
</evidence>
<dbReference type="PROSITE" id="PS50835">
    <property type="entry name" value="IG_LIKE"/>
    <property type="match status" value="1"/>
</dbReference>
<accession>A0A811K5Z0</accession>
<gene>
    <name evidence="13" type="ORF">BOKJ2_LOCUS3356</name>
</gene>
<dbReference type="PRINTS" id="PR00252">
    <property type="entry name" value="NRIONCHANNEL"/>
</dbReference>
<dbReference type="InterPro" id="IPR038050">
    <property type="entry name" value="Neuro_actylchol_rec"/>
</dbReference>
<reference evidence="13" key="1">
    <citation type="submission" date="2020-09" db="EMBL/GenBank/DDBJ databases">
        <authorList>
            <person name="Kikuchi T."/>
        </authorList>
    </citation>
    <scope>NUCLEOTIDE SEQUENCE</scope>
    <source>
        <strain evidence="13">SH1</strain>
    </source>
</reference>
<comment type="subcellular location">
    <subcellularLocation>
        <location evidence="2">Cell membrane</location>
    </subcellularLocation>
    <subcellularLocation>
        <location evidence="1">Membrane</location>
        <topology evidence="1">Multi-pass membrane protein</topology>
    </subcellularLocation>
</comment>
<feature type="transmembrane region" description="Helical" evidence="11">
    <location>
        <begin position="330"/>
        <end position="353"/>
    </location>
</feature>
<evidence type="ECO:0000313" key="13">
    <source>
        <dbReference type="EMBL" id="CAD5210762.1"/>
    </source>
</evidence>
<dbReference type="Pfam" id="PF02932">
    <property type="entry name" value="Neur_chan_memb"/>
    <property type="match status" value="1"/>
</dbReference>
<dbReference type="PANTHER" id="PTHR18945">
    <property type="entry name" value="NEUROTRANSMITTER GATED ION CHANNEL"/>
    <property type="match status" value="1"/>
</dbReference>
<dbReference type="SUPFAM" id="SSF90112">
    <property type="entry name" value="Neurotransmitter-gated ion-channel transmembrane pore"/>
    <property type="match status" value="1"/>
</dbReference>
<dbReference type="SUPFAM" id="SSF63712">
    <property type="entry name" value="Nicotinic receptor ligand binding domain-like"/>
    <property type="match status" value="1"/>
</dbReference>
<dbReference type="Gene3D" id="1.20.58.390">
    <property type="entry name" value="Neurotransmitter-gated ion-channel transmembrane domain"/>
    <property type="match status" value="1"/>
</dbReference>
<sequence length="458" mass="52741">MLNFTSVILILTIYKPPLYLAARQSSHKNLASLGVGKLVDEQRIIEKLLDYENGKGYDWRLRPKGRLNTSSSEGPVEIVVNMYLRSISKVDDVNMEFALHFTFREEWVDERLLFFSPYHKHIVLSGDQHQRRNTKVWTPDTFFQNEKNGKKHIVDLPNVMIRIHNATAKVLYSCRMTLTLSCPMKLAAYPLDVQTCYIDYASYAYTAQEIKYRWKLDDPIQIKHGLHQSLPSFTLSEVSVGNCTSVTTTGTYSCLRTILKLKREFSYYLLQLYVPSFMLVLVSTISFWLNEESVAARITLGVTVLLTVTTMASGVNANLPPVSYTKSVDIWIGVCTGFIFGALLEFALVNWALHKDIKYKNRLQKQATSLLDMHTRHMVRPDANADDPQDSARSFIGMFQWYQLMKRIRHKEKSQKIDIVARVAFPVSFLLFNLIYWAYYLTPYMAVKSTTRVSAKDL</sequence>
<evidence type="ECO:0000256" key="3">
    <source>
        <dbReference type="ARBA" id="ARBA00022448"/>
    </source>
</evidence>
<dbReference type="InterPro" id="IPR036719">
    <property type="entry name" value="Neuro-gated_channel_TM_sf"/>
</dbReference>
<evidence type="ECO:0000256" key="2">
    <source>
        <dbReference type="ARBA" id="ARBA00004236"/>
    </source>
</evidence>
<evidence type="ECO:0000259" key="12">
    <source>
        <dbReference type="PROSITE" id="PS50835"/>
    </source>
</evidence>
<proteinExistence type="inferred from homology"/>
<protein>
    <recommendedName>
        <fullName evidence="12">Ig-like domain-containing protein</fullName>
    </recommendedName>
</protein>
<dbReference type="GO" id="GO:0005230">
    <property type="term" value="F:extracellular ligand-gated monoatomic ion channel activity"/>
    <property type="evidence" value="ECO:0007669"/>
    <property type="project" value="InterPro"/>
</dbReference>
<dbReference type="PRINTS" id="PR00253">
    <property type="entry name" value="GABAARECEPTR"/>
</dbReference>
<evidence type="ECO:0000256" key="7">
    <source>
        <dbReference type="ARBA" id="ARBA00022989"/>
    </source>
</evidence>
<feature type="transmembrane region" description="Helical" evidence="11">
    <location>
        <begin position="265"/>
        <end position="289"/>
    </location>
</feature>
<dbReference type="EMBL" id="CAJFCW020000002">
    <property type="protein sequence ID" value="CAG9092018.1"/>
    <property type="molecule type" value="Genomic_DNA"/>
</dbReference>
<evidence type="ECO:0000256" key="11">
    <source>
        <dbReference type="RuleBase" id="RU000687"/>
    </source>
</evidence>
<keyword evidence="10 11" id="KW-0407">Ion channel</keyword>
<comment type="similarity">
    <text evidence="11">Belongs to the ligand-gated ion channel (TC 1.A.9) family.</text>
</comment>
<dbReference type="InterPro" id="IPR006201">
    <property type="entry name" value="Neur_channel"/>
</dbReference>
<comment type="caution">
    <text evidence="13">The sequence shown here is derived from an EMBL/GenBank/DDBJ whole genome shotgun (WGS) entry which is preliminary data.</text>
</comment>
<dbReference type="CDD" id="cd18993">
    <property type="entry name" value="LGIC_ECD_GluCl"/>
    <property type="match status" value="1"/>
</dbReference>
<feature type="transmembrane region" description="Helical" evidence="11">
    <location>
        <begin position="298"/>
        <end position="318"/>
    </location>
</feature>
<keyword evidence="14" id="KW-1185">Reference proteome</keyword>
<dbReference type="InterPro" id="IPR036734">
    <property type="entry name" value="Neur_chan_lig-bd_sf"/>
</dbReference>
<dbReference type="InterPro" id="IPR007110">
    <property type="entry name" value="Ig-like_dom"/>
</dbReference>
<evidence type="ECO:0000256" key="10">
    <source>
        <dbReference type="ARBA" id="ARBA00023303"/>
    </source>
</evidence>
<dbReference type="Gene3D" id="2.70.170.10">
    <property type="entry name" value="Neurotransmitter-gated ion-channel ligand-binding domain"/>
    <property type="match status" value="1"/>
</dbReference>
<keyword evidence="8 11" id="KW-0406">Ion transport</keyword>
<keyword evidence="5 11" id="KW-0812">Transmembrane</keyword>
<name>A0A811K5Z0_9BILA</name>
<keyword evidence="6" id="KW-0732">Signal</keyword>
<dbReference type="GO" id="GO:0005886">
    <property type="term" value="C:plasma membrane"/>
    <property type="evidence" value="ECO:0007669"/>
    <property type="project" value="UniProtKB-SubCell"/>
</dbReference>
<dbReference type="Proteomes" id="UP000783686">
    <property type="component" value="Unassembled WGS sequence"/>
</dbReference>
<dbReference type="CDD" id="cd19049">
    <property type="entry name" value="LGIC_TM_anion"/>
    <property type="match status" value="1"/>
</dbReference>
<dbReference type="InterPro" id="IPR006028">
    <property type="entry name" value="GABAA/Glycine_rcpt"/>
</dbReference>
<dbReference type="InterPro" id="IPR006029">
    <property type="entry name" value="Neurotrans-gated_channel_TM"/>
</dbReference>
<dbReference type="EMBL" id="CAJFDH010000002">
    <property type="protein sequence ID" value="CAD5210762.1"/>
    <property type="molecule type" value="Genomic_DNA"/>
</dbReference>
<dbReference type="InterPro" id="IPR018000">
    <property type="entry name" value="Neurotransmitter_ion_chnl_CS"/>
</dbReference>
<dbReference type="Pfam" id="PF02931">
    <property type="entry name" value="Neur_chan_LBD"/>
    <property type="match status" value="1"/>
</dbReference>
<dbReference type="AlphaFoldDB" id="A0A811K5Z0"/>
<feature type="transmembrane region" description="Helical" evidence="11">
    <location>
        <begin position="419"/>
        <end position="439"/>
    </location>
</feature>